<evidence type="ECO:0000313" key="8">
    <source>
        <dbReference type="EMBL" id="VFS45716.1"/>
    </source>
</evidence>
<keyword evidence="5 6" id="KW-0472">Membrane</keyword>
<dbReference type="EMBL" id="CAADJA010000002">
    <property type="protein sequence ID" value="VFS45716.1"/>
    <property type="molecule type" value="Genomic_DNA"/>
</dbReference>
<evidence type="ECO:0000256" key="5">
    <source>
        <dbReference type="ARBA" id="ARBA00023136"/>
    </source>
</evidence>
<organism evidence="7 9">
    <name type="scientific">Budvicia aquatica</name>
    <dbReference type="NCBI Taxonomy" id="82979"/>
    <lineage>
        <taxon>Bacteria</taxon>
        <taxon>Pseudomonadati</taxon>
        <taxon>Pseudomonadota</taxon>
        <taxon>Gammaproteobacteria</taxon>
        <taxon>Enterobacterales</taxon>
        <taxon>Budviciaceae</taxon>
        <taxon>Budvicia</taxon>
    </lineage>
</organism>
<gene>
    <name evidence="7" type="ORF">CRN84_00755</name>
    <name evidence="8" type="ORF">NCTC12282_00599</name>
</gene>
<comment type="subcellular location">
    <subcellularLocation>
        <location evidence="1">Membrane</location>
        <topology evidence="1">Multi-pass membrane protein</topology>
    </subcellularLocation>
</comment>
<evidence type="ECO:0000256" key="6">
    <source>
        <dbReference type="SAM" id="Phobius"/>
    </source>
</evidence>
<evidence type="ECO:0000256" key="3">
    <source>
        <dbReference type="ARBA" id="ARBA00022692"/>
    </source>
</evidence>
<name>A0A2C6DI36_9GAMM</name>
<keyword evidence="4 6" id="KW-1133">Transmembrane helix</keyword>
<keyword evidence="3 6" id="KW-0812">Transmembrane</keyword>
<feature type="transmembrane region" description="Helical" evidence="6">
    <location>
        <begin position="51"/>
        <end position="71"/>
    </location>
</feature>
<feature type="transmembrane region" description="Helical" evidence="6">
    <location>
        <begin position="159"/>
        <end position="176"/>
    </location>
</feature>
<accession>A0A2C6DI36</accession>
<evidence type="ECO:0000313" key="9">
    <source>
        <dbReference type="Proteomes" id="UP000224974"/>
    </source>
</evidence>
<dbReference type="GO" id="GO:0016020">
    <property type="term" value="C:membrane"/>
    <property type="evidence" value="ECO:0007669"/>
    <property type="project" value="UniProtKB-SubCell"/>
</dbReference>
<reference evidence="7" key="2">
    <citation type="submission" date="2017-09" db="EMBL/GenBank/DDBJ databases">
        <title>FDA dAtabase for Regulatory Grade micrObial Sequences (FDA-ARGOS): Supporting development and validation of Infectious Disease Dx tests.</title>
        <authorList>
            <person name="Minogue T."/>
            <person name="Wolcott M."/>
            <person name="Wasieloski L."/>
            <person name="Aguilar W."/>
            <person name="Moore D."/>
            <person name="Tallon L.J."/>
            <person name="Sadzewicz L."/>
            <person name="Ott S."/>
            <person name="Zhao X."/>
            <person name="Nagaraj S."/>
            <person name="Vavikolanu K."/>
            <person name="Aluvathingal J."/>
            <person name="Nadendla S."/>
            <person name="Sichtig H."/>
        </authorList>
    </citation>
    <scope>NUCLEOTIDE SEQUENCE</scope>
    <source>
        <strain evidence="7">FDAARGOS_387</strain>
    </source>
</reference>
<dbReference type="PANTHER" id="PTHR31885:SF6">
    <property type="entry name" value="GH04784P"/>
    <property type="match status" value="1"/>
</dbReference>
<dbReference type="InterPro" id="IPR012506">
    <property type="entry name" value="TMEM86B-like"/>
</dbReference>
<dbReference type="RefSeq" id="WP_029093899.1">
    <property type="nucleotide sequence ID" value="NZ_BRLG01000004.1"/>
</dbReference>
<feature type="transmembrane region" description="Helical" evidence="6">
    <location>
        <begin position="182"/>
        <end position="203"/>
    </location>
</feature>
<evidence type="ECO:0000313" key="10">
    <source>
        <dbReference type="Proteomes" id="UP000373449"/>
    </source>
</evidence>
<dbReference type="GO" id="GO:0016787">
    <property type="term" value="F:hydrolase activity"/>
    <property type="evidence" value="ECO:0007669"/>
    <property type="project" value="TreeGrafter"/>
</dbReference>
<evidence type="ECO:0000256" key="2">
    <source>
        <dbReference type="ARBA" id="ARBA00007375"/>
    </source>
</evidence>
<comment type="similarity">
    <text evidence="2">Belongs to the TMEM86 family.</text>
</comment>
<proteinExistence type="inferred from homology"/>
<feature type="transmembrane region" description="Helical" evidence="6">
    <location>
        <begin position="77"/>
        <end position="95"/>
    </location>
</feature>
<dbReference type="Pfam" id="PF07947">
    <property type="entry name" value="YhhN"/>
    <property type="match status" value="1"/>
</dbReference>
<feature type="transmembrane region" description="Helical" evidence="6">
    <location>
        <begin position="128"/>
        <end position="147"/>
    </location>
</feature>
<dbReference type="STRING" id="1111728.GCA_000427805_04707"/>
<dbReference type="Proteomes" id="UP000373449">
    <property type="component" value="Unassembled WGS sequence"/>
</dbReference>
<keyword evidence="9" id="KW-1185">Reference proteome</keyword>
<protein>
    <submittedName>
        <fullName evidence="7">Lysoplasmalogenase</fullName>
    </submittedName>
    <submittedName>
        <fullName evidence="8">YhhN-like protein</fullName>
    </submittedName>
</protein>
<evidence type="ECO:0000313" key="7">
    <source>
        <dbReference type="EMBL" id="PHI27972.1"/>
    </source>
</evidence>
<evidence type="ECO:0000256" key="4">
    <source>
        <dbReference type="ARBA" id="ARBA00022989"/>
    </source>
</evidence>
<feature type="transmembrane region" description="Helical" evidence="6">
    <location>
        <begin position="102"/>
        <end position="122"/>
    </location>
</feature>
<dbReference type="Proteomes" id="UP000224974">
    <property type="component" value="Unassembled WGS sequence"/>
</dbReference>
<reference evidence="8 10" key="3">
    <citation type="submission" date="2019-03" db="EMBL/GenBank/DDBJ databases">
        <authorList>
            <consortium name="Pathogen Informatics"/>
        </authorList>
    </citation>
    <scope>NUCLEOTIDE SEQUENCE [LARGE SCALE GENOMIC DNA]</scope>
    <source>
        <strain evidence="8 10">NCTC12282</strain>
    </source>
</reference>
<reference evidence="9" key="1">
    <citation type="submission" date="2017-09" db="EMBL/GenBank/DDBJ databases">
        <title>FDA dAtabase for Regulatory Grade micrObial Sequences (FDA-ARGOS): Supporting development and validation of Infectious Disease Dx tests.</title>
        <authorList>
            <person name="Minogue T."/>
            <person name="Wolcott M."/>
            <person name="Wasieloski L."/>
            <person name="Aguilar W."/>
            <person name="Moore D."/>
            <person name="Tallon L."/>
            <person name="Sadzewicz L."/>
            <person name="Ott S."/>
            <person name="Zhao X."/>
            <person name="Nagaraj S."/>
            <person name="Vavikolanu K."/>
            <person name="Aluvathingal J."/>
            <person name="Nadendla S."/>
            <person name="Sichtig H."/>
        </authorList>
    </citation>
    <scope>NUCLEOTIDE SEQUENCE [LARGE SCALE GENOMIC DNA]</scope>
    <source>
        <strain evidence="9">FDAARGOS_387</strain>
    </source>
</reference>
<dbReference type="PANTHER" id="PTHR31885">
    <property type="entry name" value="GH04784P"/>
    <property type="match status" value="1"/>
</dbReference>
<dbReference type="OrthoDB" id="6496852at2"/>
<sequence>MSWPFLAVIFSGWIYVDAAYRGPKWQGWIFKPITMLLLLLWAWQGPEMTTFSYLILFGLLASLVADIIQMLPTERMLYTIGALFISHLLYTLYFANPLKLSFYWPLILVLFAVGVAIVLLLWNQLEDMRWPVATYIAVTLLMVWVAAESYLTQPGDMSFSQLAGSILLLIANIIWLTNRYRISFKAANGIIAVCYFLGHFMIVRSLHI</sequence>
<dbReference type="EMBL" id="PDDX01000001">
    <property type="protein sequence ID" value="PHI27972.1"/>
    <property type="molecule type" value="Genomic_DNA"/>
</dbReference>
<dbReference type="AlphaFoldDB" id="A0A2C6DI36"/>
<evidence type="ECO:0000256" key="1">
    <source>
        <dbReference type="ARBA" id="ARBA00004141"/>
    </source>
</evidence>